<feature type="compositionally biased region" description="Low complexity" evidence="2">
    <location>
        <begin position="282"/>
        <end position="353"/>
    </location>
</feature>
<gene>
    <name evidence="4" type="ORF">CYCCA115_LOCUS12221</name>
</gene>
<reference evidence="4" key="1">
    <citation type="submission" date="2023-08" db="EMBL/GenBank/DDBJ databases">
        <authorList>
            <person name="Audoor S."/>
            <person name="Bilcke G."/>
        </authorList>
    </citation>
    <scope>NUCLEOTIDE SEQUENCE</scope>
</reference>
<evidence type="ECO:0000256" key="2">
    <source>
        <dbReference type="SAM" id="MobiDB-lite"/>
    </source>
</evidence>
<proteinExistence type="predicted"/>
<feature type="compositionally biased region" description="Low complexity" evidence="2">
    <location>
        <begin position="414"/>
        <end position="427"/>
    </location>
</feature>
<keyword evidence="3" id="KW-1133">Transmembrane helix</keyword>
<evidence type="ECO:0000313" key="5">
    <source>
        <dbReference type="Proteomes" id="UP001295423"/>
    </source>
</evidence>
<dbReference type="AlphaFoldDB" id="A0AAD2FRF0"/>
<keyword evidence="1" id="KW-0732">Signal</keyword>
<feature type="compositionally biased region" description="Pro residues" evidence="2">
    <location>
        <begin position="403"/>
        <end position="413"/>
    </location>
</feature>
<dbReference type="Gene3D" id="3.80.10.10">
    <property type="entry name" value="Ribonuclease Inhibitor"/>
    <property type="match status" value="1"/>
</dbReference>
<feature type="compositionally biased region" description="Polar residues" evidence="2">
    <location>
        <begin position="432"/>
        <end position="461"/>
    </location>
</feature>
<dbReference type="InterPro" id="IPR032675">
    <property type="entry name" value="LRR_dom_sf"/>
</dbReference>
<dbReference type="PANTHER" id="PTHR47988">
    <property type="entry name" value="SOMATIC EMBRYOGENESIS RECEPTOR KINASE 1"/>
    <property type="match status" value="1"/>
</dbReference>
<keyword evidence="3" id="KW-0812">Transmembrane</keyword>
<dbReference type="Proteomes" id="UP001295423">
    <property type="component" value="Unassembled WGS sequence"/>
</dbReference>
<organism evidence="4 5">
    <name type="scientific">Cylindrotheca closterium</name>
    <dbReference type="NCBI Taxonomy" id="2856"/>
    <lineage>
        <taxon>Eukaryota</taxon>
        <taxon>Sar</taxon>
        <taxon>Stramenopiles</taxon>
        <taxon>Ochrophyta</taxon>
        <taxon>Bacillariophyta</taxon>
        <taxon>Bacillariophyceae</taxon>
        <taxon>Bacillariophycidae</taxon>
        <taxon>Bacillariales</taxon>
        <taxon>Bacillariaceae</taxon>
        <taxon>Cylindrotheca</taxon>
    </lineage>
</organism>
<keyword evidence="5" id="KW-1185">Reference proteome</keyword>
<feature type="compositionally biased region" description="Polar residues" evidence="2">
    <location>
        <begin position="103"/>
        <end position="112"/>
    </location>
</feature>
<dbReference type="PRINTS" id="PR01217">
    <property type="entry name" value="PRICHEXTENSN"/>
</dbReference>
<evidence type="ECO:0000313" key="4">
    <source>
        <dbReference type="EMBL" id="CAJ1949685.1"/>
    </source>
</evidence>
<dbReference type="SUPFAM" id="SSF52058">
    <property type="entry name" value="L domain-like"/>
    <property type="match status" value="1"/>
</dbReference>
<feature type="region of interest" description="Disordered" evidence="2">
    <location>
        <begin position="400"/>
        <end position="461"/>
    </location>
</feature>
<comment type="caution">
    <text evidence="4">The sequence shown here is derived from an EMBL/GenBank/DDBJ whole genome shotgun (WGS) entry which is preliminary data.</text>
</comment>
<feature type="transmembrane region" description="Helical" evidence="3">
    <location>
        <begin position="233"/>
        <end position="253"/>
    </location>
</feature>
<protein>
    <recommendedName>
        <fullName evidence="6">Leucine-rich repeat-containing N-terminal plant-type domain-containing protein</fullName>
    </recommendedName>
</protein>
<accession>A0AAD2FRF0</accession>
<evidence type="ECO:0000256" key="3">
    <source>
        <dbReference type="SAM" id="Phobius"/>
    </source>
</evidence>
<feature type="compositionally biased region" description="Low complexity" evidence="2">
    <location>
        <begin position="361"/>
        <end position="373"/>
    </location>
</feature>
<dbReference type="EMBL" id="CAKOGP040001758">
    <property type="protein sequence ID" value="CAJ1949685.1"/>
    <property type="molecule type" value="Genomic_DNA"/>
</dbReference>
<evidence type="ECO:0008006" key="6">
    <source>
        <dbReference type="Google" id="ProtNLM"/>
    </source>
</evidence>
<sequence>MPNETGGADDQSVEIRLDEHIPPVQAVTVTRKKKRAPKPRPIFPPQRPVKGTLGHSTRQLLNEKAAEMYSDDESVYLSDKNEEVVDPDEPIGKSDDAPAPVITASSDALQSSNDKREEYAKSQSSPPPLPKNQSNSGNDHQVLAGLPTLGSRGSPGIESAPRAPLEAITVPSKQPKSRSADDGYEVATDAGLTPAGLASLGATEDIESTNATNDKGDAVGEVASEPSKKRKRLLICIVLLLVLIVAIVVGVVASGGDSDDGESSSIAKSPNDDGPTAAVTNLPSFSPTASLSTSPSTSPSSVPSTRPTLLPTLSASPTATPVPTFNPSSSPSSFPSTLDPSTNPSSSPSFTPSMLDPSANPSSSPTFFPSTSVPSVTPTIVRSVGPTALPSSAPSATFTIPPTLVPSPVPTVPPTSASSSTPSIAASERPTRTPTIAPSASPSGTPTVAPSANPTGDLTRAPTTSTEQVWINNLLPFFGDSFPSTQLQRTVLNQLAQTDNWAPNDTSDSRLWMERFVLSVFYESCGGSGWNLSSGWRNRNLSSCNWFGVSCDSSNRVVSLLSQFNGLSNSLPSEIGLLGELTRLGLQTNRLQGNIPTEIGRLTKLASLDLRNNRLEGRVPAAVENLAVSSGTSILLGGNQLVCTNSISNLDC</sequence>
<name>A0AAD2FRF0_9STRA</name>
<evidence type="ECO:0000256" key="1">
    <source>
        <dbReference type="ARBA" id="ARBA00022729"/>
    </source>
</evidence>
<keyword evidence="3" id="KW-0472">Membrane</keyword>
<feature type="region of interest" description="Disordered" evidence="2">
    <location>
        <begin position="20"/>
        <end position="225"/>
    </location>
</feature>
<feature type="region of interest" description="Disordered" evidence="2">
    <location>
        <begin position="254"/>
        <end position="373"/>
    </location>
</feature>